<dbReference type="InterPro" id="IPR051217">
    <property type="entry name" value="Insect_Cuticle_Struc_Prot"/>
</dbReference>
<keyword evidence="5" id="KW-1185">Reference proteome</keyword>
<dbReference type="InParanoid" id="A0A0N1I4Y9"/>
<reference evidence="4 5" key="1">
    <citation type="journal article" date="2015" name="Nat. Commun.">
        <title>Outbred genome sequencing and CRISPR/Cas9 gene editing in butterflies.</title>
        <authorList>
            <person name="Li X."/>
            <person name="Fan D."/>
            <person name="Zhang W."/>
            <person name="Liu G."/>
            <person name="Zhang L."/>
            <person name="Zhao L."/>
            <person name="Fang X."/>
            <person name="Chen L."/>
            <person name="Dong Y."/>
            <person name="Chen Y."/>
            <person name="Ding Y."/>
            <person name="Zhao R."/>
            <person name="Feng M."/>
            <person name="Zhu Y."/>
            <person name="Feng Y."/>
            <person name="Jiang X."/>
            <person name="Zhu D."/>
            <person name="Xiang H."/>
            <person name="Feng X."/>
            <person name="Li S."/>
            <person name="Wang J."/>
            <person name="Zhang G."/>
            <person name="Kronforst M.R."/>
            <person name="Wang W."/>
        </authorList>
    </citation>
    <scope>NUCLEOTIDE SEQUENCE [LARGE SCALE GENOMIC DNA]</scope>
    <source>
        <strain evidence="4">Ya'a_city_454_Pm</strain>
        <tissue evidence="4">Whole body</tissue>
    </source>
</reference>
<keyword evidence="2" id="KW-0732">Signal</keyword>
<keyword evidence="1 3" id="KW-0193">Cuticle</keyword>
<evidence type="ECO:0000256" key="1">
    <source>
        <dbReference type="ARBA" id="ARBA00022460"/>
    </source>
</evidence>
<dbReference type="InterPro" id="IPR031311">
    <property type="entry name" value="CHIT_BIND_RR_consensus"/>
</dbReference>
<protein>
    <submittedName>
        <fullName evidence="4">Larval/pupal rigid cuticle protein 66</fullName>
    </submittedName>
</protein>
<accession>A0A0N1I4Y9</accession>
<evidence type="ECO:0000313" key="4">
    <source>
        <dbReference type="EMBL" id="KPJ07585.1"/>
    </source>
</evidence>
<proteinExistence type="predicted"/>
<evidence type="ECO:0000256" key="2">
    <source>
        <dbReference type="ARBA" id="ARBA00022729"/>
    </source>
</evidence>
<organism evidence="4 5">
    <name type="scientific">Papilio machaon</name>
    <name type="common">Old World swallowtail butterfly</name>
    <dbReference type="NCBI Taxonomy" id="76193"/>
    <lineage>
        <taxon>Eukaryota</taxon>
        <taxon>Metazoa</taxon>
        <taxon>Ecdysozoa</taxon>
        <taxon>Arthropoda</taxon>
        <taxon>Hexapoda</taxon>
        <taxon>Insecta</taxon>
        <taxon>Pterygota</taxon>
        <taxon>Neoptera</taxon>
        <taxon>Endopterygota</taxon>
        <taxon>Lepidoptera</taxon>
        <taxon>Glossata</taxon>
        <taxon>Ditrysia</taxon>
        <taxon>Papilionoidea</taxon>
        <taxon>Papilionidae</taxon>
        <taxon>Papilioninae</taxon>
        <taxon>Papilio</taxon>
    </lineage>
</organism>
<dbReference type="EMBL" id="KQ461183">
    <property type="protein sequence ID" value="KPJ07585.1"/>
    <property type="molecule type" value="Genomic_DNA"/>
</dbReference>
<gene>
    <name evidence="4" type="ORF">RR48_05075</name>
</gene>
<dbReference type="Proteomes" id="UP000053240">
    <property type="component" value="Unassembled WGS sequence"/>
</dbReference>
<evidence type="ECO:0000313" key="5">
    <source>
        <dbReference type="Proteomes" id="UP000053240"/>
    </source>
</evidence>
<dbReference type="PROSITE" id="PS00233">
    <property type="entry name" value="CHIT_BIND_RR_1"/>
    <property type="match status" value="2"/>
</dbReference>
<dbReference type="AlphaFoldDB" id="A0A0N1I4Y9"/>
<dbReference type="GO" id="GO:0005615">
    <property type="term" value="C:extracellular space"/>
    <property type="evidence" value="ECO:0007669"/>
    <property type="project" value="TreeGrafter"/>
</dbReference>
<name>A0A0N1I4Y9_PAPMA</name>
<dbReference type="Pfam" id="PF00379">
    <property type="entry name" value="Chitin_bind_4"/>
    <property type="match status" value="2"/>
</dbReference>
<dbReference type="PROSITE" id="PS51155">
    <property type="entry name" value="CHIT_BIND_RR_2"/>
    <property type="match status" value="2"/>
</dbReference>
<dbReference type="GO" id="GO:0031012">
    <property type="term" value="C:extracellular matrix"/>
    <property type="evidence" value="ECO:0007669"/>
    <property type="project" value="TreeGrafter"/>
</dbReference>
<dbReference type="PANTHER" id="PTHR12236:SF75">
    <property type="entry name" value="CUTICULAR PROTEIN 62BB, ISOFORM A"/>
    <property type="match status" value="1"/>
</dbReference>
<evidence type="ECO:0000256" key="3">
    <source>
        <dbReference type="PROSITE-ProRule" id="PRU00497"/>
    </source>
</evidence>
<sequence length="299" mass="30156">MWRNGICKTSLDRTNFTSILKEFLILLALVAVANAVDFSSFSYGVADPYTGDFKSQIESRAGDNVQGQYSLLEPDGSRRTVDYAAGTEGFNAAFVVAALLVAAAQGSAIHGPDYTSFSYGVADPHTGDVKSQHETRIGDSVVGQYSLLESDGHRRTVDYAAGPHSGFNAVVRRDPALIAHAAPAVVAAPLTHAAHAVAAPLAYAAHAAPLAVGAHLAPSAVSYSAHSTSVAHGTPLAHGAVVAAPLAHGAVAYGAHGLGLGAHGLGLGAHGLGLGAHGLGLGAHGLGLAGHGLGYGYGH</sequence>
<dbReference type="PANTHER" id="PTHR12236">
    <property type="entry name" value="STRUCTURAL CONTITUENT OF CUTICLE"/>
    <property type="match status" value="1"/>
</dbReference>
<dbReference type="InterPro" id="IPR000618">
    <property type="entry name" value="Insect_cuticle"/>
</dbReference>
<dbReference type="GO" id="GO:0042302">
    <property type="term" value="F:structural constituent of cuticle"/>
    <property type="evidence" value="ECO:0007669"/>
    <property type="project" value="UniProtKB-UniRule"/>
</dbReference>
<dbReference type="STRING" id="76193.A0A0N1I4Y9"/>